<dbReference type="Proteomes" id="UP000509702">
    <property type="component" value="Plasmid unnamed2"/>
</dbReference>
<dbReference type="AlphaFoldDB" id="A0A6N1ACL7"/>
<dbReference type="SMART" id="SM00091">
    <property type="entry name" value="PAS"/>
    <property type="match status" value="1"/>
</dbReference>
<dbReference type="InterPro" id="IPR000014">
    <property type="entry name" value="PAS"/>
</dbReference>
<dbReference type="InterPro" id="IPR003661">
    <property type="entry name" value="HisK_dim/P_dom"/>
</dbReference>
<dbReference type="SUPFAM" id="SSF47384">
    <property type="entry name" value="Homodimeric domain of signal transducing histidine kinase"/>
    <property type="match status" value="1"/>
</dbReference>
<feature type="region of interest" description="Disordered" evidence="5">
    <location>
        <begin position="444"/>
        <end position="463"/>
    </location>
</feature>
<protein>
    <recommendedName>
        <fullName evidence="2">histidine kinase</fullName>
        <ecNumber evidence="2">2.7.13.3</ecNumber>
    </recommendedName>
</protein>
<dbReference type="OrthoDB" id="226486at2"/>
<name>A0A6N1ACL7_9PROT</name>
<dbReference type="Gene3D" id="1.10.287.130">
    <property type="match status" value="1"/>
</dbReference>
<dbReference type="PRINTS" id="PR00344">
    <property type="entry name" value="BCTRLSENSOR"/>
</dbReference>
<evidence type="ECO:0000256" key="5">
    <source>
        <dbReference type="SAM" id="MobiDB-lite"/>
    </source>
</evidence>
<dbReference type="InterPro" id="IPR036890">
    <property type="entry name" value="HATPase_C_sf"/>
</dbReference>
<keyword evidence="4" id="KW-0175">Coiled coil</keyword>
<evidence type="ECO:0000313" key="9">
    <source>
        <dbReference type="Proteomes" id="UP000509702"/>
    </source>
</evidence>
<feature type="compositionally biased region" description="Basic and acidic residues" evidence="5">
    <location>
        <begin position="450"/>
        <end position="463"/>
    </location>
</feature>
<evidence type="ECO:0000259" key="6">
    <source>
        <dbReference type="PROSITE" id="PS50109"/>
    </source>
</evidence>
<dbReference type="NCBIfam" id="TIGR00229">
    <property type="entry name" value="sensory_box"/>
    <property type="match status" value="1"/>
</dbReference>
<dbReference type="CDD" id="cd00130">
    <property type="entry name" value="PAS"/>
    <property type="match status" value="1"/>
</dbReference>
<organism evidence="8 9">
    <name type="scientific">Azospirillum oryzae</name>
    <dbReference type="NCBI Taxonomy" id="286727"/>
    <lineage>
        <taxon>Bacteria</taxon>
        <taxon>Pseudomonadati</taxon>
        <taxon>Pseudomonadota</taxon>
        <taxon>Alphaproteobacteria</taxon>
        <taxon>Rhodospirillales</taxon>
        <taxon>Azospirillaceae</taxon>
        <taxon>Azospirillum</taxon>
    </lineage>
</organism>
<evidence type="ECO:0000256" key="4">
    <source>
        <dbReference type="SAM" id="Coils"/>
    </source>
</evidence>
<geneLocation type="plasmid" evidence="8 9">
    <name>unnamed2</name>
</geneLocation>
<dbReference type="SUPFAM" id="SSF55785">
    <property type="entry name" value="PYP-like sensor domain (PAS domain)"/>
    <property type="match status" value="1"/>
</dbReference>
<reference evidence="8 9" key="1">
    <citation type="submission" date="2020-06" db="EMBL/GenBank/DDBJ databases">
        <title>Complete genome of Azosprillum oryzae KACC14407.</title>
        <authorList>
            <person name="Kim M."/>
            <person name="Park Y.-J."/>
            <person name="Shin J.-H."/>
        </authorList>
    </citation>
    <scope>NUCLEOTIDE SEQUENCE [LARGE SCALE GENOMIC DNA]</scope>
    <source>
        <strain evidence="8 9">KACC 14407</strain>
        <plasmid evidence="8 9">unnamed2</plasmid>
    </source>
</reference>
<keyword evidence="3" id="KW-0597">Phosphoprotein</keyword>
<dbReference type="InterPro" id="IPR003594">
    <property type="entry name" value="HATPase_dom"/>
</dbReference>
<evidence type="ECO:0000256" key="3">
    <source>
        <dbReference type="ARBA" id="ARBA00022553"/>
    </source>
</evidence>
<dbReference type="PROSITE" id="PS50112">
    <property type="entry name" value="PAS"/>
    <property type="match status" value="1"/>
</dbReference>
<sequence length="463" mass="50125">MTAPLSQPFSMPGMMPDADAESAWIEVIRKMDETYANLVTQQVELERKNAELEEAQAFIASVLGSMTDVLIACDRDGRIEQTNPAAERALGCAGRELTGQPLRDFLEPSFHPAFARLCSAALQREEVSDVELSLRGPAGPFPIAVNSTVRYDQRGHAIGLVLVGRPVGELRRAYRDLAAAHEGLKQTQQQLVHSEKMASLGRLVAGVAHELNNPISFVYGNAHAMRRYVDRMTAYLDRVHEGAAPAELACLRKELRIDRARADAAATLDGMLEGTERVRDIVAELRRFSSEQKHASERFDLTALLRSAVTWVAKAQMPDLTVVFDLPDTLDIAGHPGHLHQVAMNLVQNAIDAMAGAPVKRLELHGREEEGTVVVTIRDTGHGIPDAIVGRVFDPFFTTKPVGKGTGLGLSISYQLVRDHGGELAAANHPDGGALFTLTLPAAGGRAKGRAKDPAKDPEGAAR</sequence>
<dbReference type="InterPro" id="IPR004358">
    <property type="entry name" value="Sig_transdc_His_kin-like_C"/>
</dbReference>
<dbReference type="RefSeq" id="WP_149201010.1">
    <property type="nucleotide sequence ID" value="NZ_BSOV01000030.1"/>
</dbReference>
<feature type="domain" description="Histidine kinase" evidence="6">
    <location>
        <begin position="206"/>
        <end position="444"/>
    </location>
</feature>
<dbReference type="SMART" id="SM00388">
    <property type="entry name" value="HisKA"/>
    <property type="match status" value="1"/>
</dbReference>
<evidence type="ECO:0000256" key="1">
    <source>
        <dbReference type="ARBA" id="ARBA00000085"/>
    </source>
</evidence>
<dbReference type="Pfam" id="PF08448">
    <property type="entry name" value="PAS_4"/>
    <property type="match status" value="1"/>
</dbReference>
<dbReference type="GO" id="GO:0000155">
    <property type="term" value="F:phosphorelay sensor kinase activity"/>
    <property type="evidence" value="ECO:0007669"/>
    <property type="project" value="InterPro"/>
</dbReference>
<dbReference type="CDD" id="cd00082">
    <property type="entry name" value="HisKA"/>
    <property type="match status" value="1"/>
</dbReference>
<dbReference type="InterPro" id="IPR013656">
    <property type="entry name" value="PAS_4"/>
</dbReference>
<dbReference type="PANTHER" id="PTHR43065:SF42">
    <property type="entry name" value="TWO-COMPONENT SENSOR PPRA"/>
    <property type="match status" value="1"/>
</dbReference>
<gene>
    <name evidence="8" type="ORF">HUE56_02750</name>
</gene>
<feature type="domain" description="PAS" evidence="7">
    <location>
        <begin position="55"/>
        <end position="125"/>
    </location>
</feature>
<dbReference type="PROSITE" id="PS50109">
    <property type="entry name" value="HIS_KIN"/>
    <property type="match status" value="1"/>
</dbReference>
<keyword evidence="8" id="KW-0614">Plasmid</keyword>
<dbReference type="SMART" id="SM00387">
    <property type="entry name" value="HATPase_c"/>
    <property type="match status" value="1"/>
</dbReference>
<dbReference type="Pfam" id="PF02518">
    <property type="entry name" value="HATPase_c"/>
    <property type="match status" value="1"/>
</dbReference>
<dbReference type="Gene3D" id="3.30.450.20">
    <property type="entry name" value="PAS domain"/>
    <property type="match status" value="1"/>
</dbReference>
<dbReference type="KEGG" id="aoz:HUE56_02750"/>
<dbReference type="PANTHER" id="PTHR43065">
    <property type="entry name" value="SENSOR HISTIDINE KINASE"/>
    <property type="match status" value="1"/>
</dbReference>
<comment type="catalytic activity">
    <reaction evidence="1">
        <text>ATP + protein L-histidine = ADP + protein N-phospho-L-histidine.</text>
        <dbReference type="EC" id="2.7.13.3"/>
    </reaction>
</comment>
<dbReference type="SUPFAM" id="SSF55874">
    <property type="entry name" value="ATPase domain of HSP90 chaperone/DNA topoisomerase II/histidine kinase"/>
    <property type="match status" value="1"/>
</dbReference>
<accession>A0A6N1ACL7</accession>
<evidence type="ECO:0000259" key="7">
    <source>
        <dbReference type="PROSITE" id="PS50112"/>
    </source>
</evidence>
<dbReference type="Gene3D" id="3.30.565.10">
    <property type="entry name" value="Histidine kinase-like ATPase, C-terminal domain"/>
    <property type="match status" value="1"/>
</dbReference>
<dbReference type="InterPro" id="IPR036097">
    <property type="entry name" value="HisK_dim/P_sf"/>
</dbReference>
<keyword evidence="9" id="KW-1185">Reference proteome</keyword>
<dbReference type="InterPro" id="IPR035965">
    <property type="entry name" value="PAS-like_dom_sf"/>
</dbReference>
<dbReference type="InterPro" id="IPR005467">
    <property type="entry name" value="His_kinase_dom"/>
</dbReference>
<evidence type="ECO:0000313" key="8">
    <source>
        <dbReference type="EMBL" id="QKS49431.1"/>
    </source>
</evidence>
<dbReference type="EC" id="2.7.13.3" evidence="2"/>
<evidence type="ECO:0000256" key="2">
    <source>
        <dbReference type="ARBA" id="ARBA00012438"/>
    </source>
</evidence>
<dbReference type="EMBL" id="CP054616">
    <property type="protein sequence ID" value="QKS49431.1"/>
    <property type="molecule type" value="Genomic_DNA"/>
</dbReference>
<feature type="coiled-coil region" evidence="4">
    <location>
        <begin position="28"/>
        <end position="55"/>
    </location>
</feature>
<proteinExistence type="predicted"/>